<comment type="caution">
    <text evidence="1">The sequence shown here is derived from an EMBL/GenBank/DDBJ whole genome shotgun (WGS) entry which is preliminary data.</text>
</comment>
<evidence type="ECO:0000313" key="1">
    <source>
        <dbReference type="EMBL" id="MBS4538215.1"/>
    </source>
</evidence>
<organism evidence="1 2">
    <name type="scientific">Anaeromonas frigoriresistens</name>
    <dbReference type="NCBI Taxonomy" id="2683708"/>
    <lineage>
        <taxon>Bacteria</taxon>
        <taxon>Bacillati</taxon>
        <taxon>Bacillota</taxon>
        <taxon>Tissierellia</taxon>
        <taxon>Tissierellales</taxon>
        <taxon>Thermohalobacteraceae</taxon>
        <taxon>Anaeromonas</taxon>
    </lineage>
</organism>
<gene>
    <name evidence="1" type="ORF">GOQ27_07055</name>
</gene>
<reference evidence="1" key="1">
    <citation type="submission" date="2019-12" db="EMBL/GenBank/DDBJ databases">
        <title>Clostridiaceae gen. nov. sp. nov., isolated from sediment in Xinjiang, China.</title>
        <authorList>
            <person name="Zhang R."/>
        </authorList>
    </citation>
    <scope>NUCLEOTIDE SEQUENCE</scope>
    <source>
        <strain evidence="1">D2Q-11</strain>
    </source>
</reference>
<name>A0A942UUG0_9FIRM</name>
<evidence type="ECO:0000313" key="2">
    <source>
        <dbReference type="Proteomes" id="UP000724672"/>
    </source>
</evidence>
<dbReference type="AlphaFoldDB" id="A0A942UUG0"/>
<sequence>MARKAYEFESNLDKIIPKIEEAPHRVFNEIGKGIAREARTKVPRRTGYLKKSLQYWARKKEMDLQIGFKIFYAPFVYDHNDPIKPVVIKYKDLIQQLLARALNEIGKR</sequence>
<proteinExistence type="predicted"/>
<accession>A0A942UUG0</accession>
<protein>
    <submittedName>
        <fullName evidence="1">HK97 gp10 family phage protein</fullName>
    </submittedName>
</protein>
<dbReference type="Proteomes" id="UP000724672">
    <property type="component" value="Unassembled WGS sequence"/>
</dbReference>
<keyword evidence="2" id="KW-1185">Reference proteome</keyword>
<dbReference type="EMBL" id="WSFT01000029">
    <property type="protein sequence ID" value="MBS4538215.1"/>
    <property type="molecule type" value="Genomic_DNA"/>
</dbReference>
<dbReference type="RefSeq" id="WP_203366142.1">
    <property type="nucleotide sequence ID" value="NZ_WSFT01000029.1"/>
</dbReference>